<name>A0AA35NW98_9SAUR</name>
<dbReference type="Proteomes" id="UP001178461">
    <property type="component" value="Chromosome 1"/>
</dbReference>
<dbReference type="AlphaFoldDB" id="A0AA35NW98"/>
<evidence type="ECO:0000313" key="1">
    <source>
        <dbReference type="EMBL" id="CAI5762802.1"/>
    </source>
</evidence>
<proteinExistence type="predicted"/>
<evidence type="ECO:0000313" key="2">
    <source>
        <dbReference type="Proteomes" id="UP001178461"/>
    </source>
</evidence>
<keyword evidence="2" id="KW-1185">Reference proteome</keyword>
<accession>A0AA35NW98</accession>
<gene>
    <name evidence="1" type="ORF">PODLI_1B042637</name>
</gene>
<dbReference type="EMBL" id="OX395126">
    <property type="protein sequence ID" value="CAI5762802.1"/>
    <property type="molecule type" value="Genomic_DNA"/>
</dbReference>
<sequence length="117" mass="13142">MRLCPRCCTCGYEGWVEEGDTCLPPSPLFYLNISQIPHTLPVGTNVWVLLQASAALLVMSLFYGCLNGKHPDLVEVPAREEFLYAKYITCHNLKNWGGLQVLVERAEPLAWLDKAFS</sequence>
<reference evidence="1" key="1">
    <citation type="submission" date="2022-12" db="EMBL/GenBank/DDBJ databases">
        <authorList>
            <person name="Alioto T."/>
            <person name="Alioto T."/>
            <person name="Gomez Garrido J."/>
        </authorList>
    </citation>
    <scope>NUCLEOTIDE SEQUENCE</scope>
</reference>
<organism evidence="1 2">
    <name type="scientific">Podarcis lilfordi</name>
    <name type="common">Lilford's wall lizard</name>
    <dbReference type="NCBI Taxonomy" id="74358"/>
    <lineage>
        <taxon>Eukaryota</taxon>
        <taxon>Metazoa</taxon>
        <taxon>Chordata</taxon>
        <taxon>Craniata</taxon>
        <taxon>Vertebrata</taxon>
        <taxon>Euteleostomi</taxon>
        <taxon>Lepidosauria</taxon>
        <taxon>Squamata</taxon>
        <taxon>Bifurcata</taxon>
        <taxon>Unidentata</taxon>
        <taxon>Episquamata</taxon>
        <taxon>Laterata</taxon>
        <taxon>Lacertibaenia</taxon>
        <taxon>Lacertidae</taxon>
        <taxon>Podarcis</taxon>
    </lineage>
</organism>
<protein>
    <submittedName>
        <fullName evidence="1">Uncharacterized protein</fullName>
    </submittedName>
</protein>